<dbReference type="InterPro" id="IPR052727">
    <property type="entry name" value="Rab4/Rab5_effector"/>
</dbReference>
<proteinExistence type="predicted"/>
<dbReference type="AlphaFoldDB" id="A0A6G0X3M0"/>
<keyword evidence="3" id="KW-0862">Zinc</keyword>
<dbReference type="PROSITE" id="PS50089">
    <property type="entry name" value="ZF_RING_2"/>
    <property type="match status" value="1"/>
</dbReference>
<dbReference type="PANTHER" id="PTHR13510">
    <property type="entry name" value="FYVE-FINGER-CONTAINING RAB5 EFFECTOR PROTEIN RABENOSYN-5-RELATED"/>
    <property type="match status" value="1"/>
</dbReference>
<evidence type="ECO:0000256" key="5">
    <source>
        <dbReference type="SAM" id="MobiDB-lite"/>
    </source>
</evidence>
<evidence type="ECO:0000256" key="4">
    <source>
        <dbReference type="PROSITE-ProRule" id="PRU00175"/>
    </source>
</evidence>
<protein>
    <recommendedName>
        <fullName evidence="10">FYVE-type domain-containing protein</fullName>
    </recommendedName>
</protein>
<dbReference type="InterPro" id="IPR017455">
    <property type="entry name" value="Znf_FYVE-rel"/>
</dbReference>
<dbReference type="CDD" id="cd00065">
    <property type="entry name" value="FYVE_like_SF"/>
    <property type="match status" value="1"/>
</dbReference>
<evidence type="ECO:0000313" key="9">
    <source>
        <dbReference type="Proteomes" id="UP000481153"/>
    </source>
</evidence>
<feature type="domain" description="FYVE-type" evidence="7">
    <location>
        <begin position="269"/>
        <end position="323"/>
    </location>
</feature>
<gene>
    <name evidence="8" type="ORF">Ae201684_008872</name>
</gene>
<dbReference type="SMART" id="SM00064">
    <property type="entry name" value="FYVE"/>
    <property type="match status" value="1"/>
</dbReference>
<dbReference type="Pfam" id="PF01363">
    <property type="entry name" value="FYVE"/>
    <property type="match status" value="1"/>
</dbReference>
<dbReference type="SUPFAM" id="SSF55961">
    <property type="entry name" value="Bet v1-like"/>
    <property type="match status" value="1"/>
</dbReference>
<accession>A0A6G0X3M0</accession>
<keyword evidence="1" id="KW-0479">Metal-binding</keyword>
<evidence type="ECO:0000256" key="1">
    <source>
        <dbReference type="ARBA" id="ARBA00022723"/>
    </source>
</evidence>
<evidence type="ECO:0008006" key="10">
    <source>
        <dbReference type="Google" id="ProtNLM"/>
    </source>
</evidence>
<evidence type="ECO:0000256" key="3">
    <source>
        <dbReference type="ARBA" id="ARBA00022833"/>
    </source>
</evidence>
<comment type="caution">
    <text evidence="8">The sequence shown here is derived from an EMBL/GenBank/DDBJ whole genome shotgun (WGS) entry which is preliminary data.</text>
</comment>
<feature type="domain" description="RING-type" evidence="6">
    <location>
        <begin position="275"/>
        <end position="323"/>
    </location>
</feature>
<dbReference type="Gene3D" id="3.30.530.20">
    <property type="match status" value="1"/>
</dbReference>
<dbReference type="VEuPathDB" id="FungiDB:AeMF1_006268"/>
<evidence type="ECO:0000259" key="7">
    <source>
        <dbReference type="PROSITE" id="PS50178"/>
    </source>
</evidence>
<dbReference type="InterPro" id="IPR011011">
    <property type="entry name" value="Znf_FYVE_PHD"/>
</dbReference>
<evidence type="ECO:0000313" key="8">
    <source>
        <dbReference type="EMBL" id="KAF0734412.1"/>
    </source>
</evidence>
<sequence length="361" mass="40579">MSAKPMSPNFFHCPPLSRQDEQRFKDLGVAAAYELAEIAQLGDGPIRWTLDSNEHSMKIFTGKATDTRYPPFTATPHLSTIQVVGTMPEVFDLFRSRTTDEAKQCCRRFGHVLEDAVNLYSIVPATDEMPHESIDIVWRGFKPVMDKILTRRDACLLLVNHGFEFNGKHVWVRCLKSLIMPCCPELPGFVRMTIQFSGYVFVESVKPGYIDVACISQGDAKGSLGEYAPWLVEASLRKRVSHVVDIDRFLRENRLSKTPFLKSDEVKPTALAQACNLCSRRFGPLSKKINCLKCGEVYCHRCIREWEVKNRGFDARAHVCTICALGKRDSGEASVLWRSSSRLNDSSSNSSDGLMTPMSQG</sequence>
<feature type="region of interest" description="Disordered" evidence="5">
    <location>
        <begin position="342"/>
        <end position="361"/>
    </location>
</feature>
<dbReference type="PROSITE" id="PS50178">
    <property type="entry name" value="ZF_FYVE"/>
    <property type="match status" value="1"/>
</dbReference>
<dbReference type="InterPro" id="IPR000306">
    <property type="entry name" value="Znf_FYVE"/>
</dbReference>
<dbReference type="InterPro" id="IPR001841">
    <property type="entry name" value="Znf_RING"/>
</dbReference>
<reference evidence="8 9" key="1">
    <citation type="submission" date="2019-07" db="EMBL/GenBank/DDBJ databases">
        <title>Genomics analysis of Aphanomyces spp. identifies a new class of oomycete effector associated with host adaptation.</title>
        <authorList>
            <person name="Gaulin E."/>
        </authorList>
    </citation>
    <scope>NUCLEOTIDE SEQUENCE [LARGE SCALE GENOMIC DNA]</scope>
    <source>
        <strain evidence="8 9">ATCC 201684</strain>
    </source>
</reference>
<dbReference type="SUPFAM" id="SSF57903">
    <property type="entry name" value="FYVE/PHD zinc finger"/>
    <property type="match status" value="1"/>
</dbReference>
<dbReference type="Proteomes" id="UP000481153">
    <property type="component" value="Unassembled WGS sequence"/>
</dbReference>
<keyword evidence="2 4" id="KW-0863">Zinc-finger</keyword>
<dbReference type="InterPro" id="IPR023393">
    <property type="entry name" value="START-like_dom_sf"/>
</dbReference>
<evidence type="ECO:0000259" key="6">
    <source>
        <dbReference type="PROSITE" id="PS50089"/>
    </source>
</evidence>
<dbReference type="EMBL" id="VJMJ01000114">
    <property type="protein sequence ID" value="KAF0734412.1"/>
    <property type="molecule type" value="Genomic_DNA"/>
</dbReference>
<dbReference type="InterPro" id="IPR013083">
    <property type="entry name" value="Znf_RING/FYVE/PHD"/>
</dbReference>
<keyword evidence="9" id="KW-1185">Reference proteome</keyword>
<dbReference type="Gene3D" id="3.30.40.10">
    <property type="entry name" value="Zinc/RING finger domain, C3HC4 (zinc finger)"/>
    <property type="match status" value="1"/>
</dbReference>
<name>A0A6G0X3M0_9STRA</name>
<organism evidence="8 9">
    <name type="scientific">Aphanomyces euteiches</name>
    <dbReference type="NCBI Taxonomy" id="100861"/>
    <lineage>
        <taxon>Eukaryota</taxon>
        <taxon>Sar</taxon>
        <taxon>Stramenopiles</taxon>
        <taxon>Oomycota</taxon>
        <taxon>Saprolegniomycetes</taxon>
        <taxon>Saprolegniales</taxon>
        <taxon>Verrucalvaceae</taxon>
        <taxon>Aphanomyces</taxon>
    </lineage>
</organism>
<dbReference type="GO" id="GO:0008270">
    <property type="term" value="F:zinc ion binding"/>
    <property type="evidence" value="ECO:0007669"/>
    <property type="project" value="UniProtKB-KW"/>
</dbReference>
<dbReference type="PANTHER" id="PTHR13510:SF44">
    <property type="entry name" value="RABENOSYN-5"/>
    <property type="match status" value="1"/>
</dbReference>
<evidence type="ECO:0000256" key="2">
    <source>
        <dbReference type="ARBA" id="ARBA00022771"/>
    </source>
</evidence>
<feature type="compositionally biased region" description="Low complexity" evidence="5">
    <location>
        <begin position="342"/>
        <end position="352"/>
    </location>
</feature>